<comment type="caution">
    <text evidence="2">The sequence shown here is derived from an EMBL/GenBank/DDBJ whole genome shotgun (WGS) entry which is preliminary data.</text>
</comment>
<sequence length="317" mass="34698">MAPLRTSKRKRLDESLSQPSFSSEDSSIIENNRENEDQDSLRAAKKPKDVKPKRNASRATKNVSQKVASAATTVLPTTAVEKPTEDIKTSKEEDVKTNTTATLSVYVQTVQVSEKSWAVGIVFGKDDKRNWDGLVDEESVLSDKDAAAWGAIRAIETCEDKTNTMTIYTNSDALCADSDAAEDSGSDYQKKLQLKVEERQGSIVFTQQEAEQHELMQHAYDLASANSQPSAHATNGTEAKDAPKDVAEEVEPMVEDTKESEVKDLEVGSSDATPAVPKDETQETAAPAADATTNTSWTRTVNLRNLLDILKAPFSRR</sequence>
<feature type="compositionally biased region" description="Polar residues" evidence="1">
    <location>
        <begin position="224"/>
        <end position="237"/>
    </location>
</feature>
<keyword evidence="3" id="KW-1185">Reference proteome</keyword>
<evidence type="ECO:0000313" key="3">
    <source>
        <dbReference type="Proteomes" id="UP000242180"/>
    </source>
</evidence>
<feature type="compositionally biased region" description="Polar residues" evidence="1">
    <location>
        <begin position="15"/>
        <end position="30"/>
    </location>
</feature>
<dbReference type="AlphaFoldDB" id="A0A1X2HER0"/>
<name>A0A1X2HER0_SYNRA</name>
<feature type="compositionally biased region" description="Basic and acidic residues" evidence="1">
    <location>
        <begin position="238"/>
        <end position="247"/>
    </location>
</feature>
<feature type="region of interest" description="Disordered" evidence="1">
    <location>
        <begin position="224"/>
        <end position="298"/>
    </location>
</feature>
<dbReference type="Proteomes" id="UP000242180">
    <property type="component" value="Unassembled WGS sequence"/>
</dbReference>
<evidence type="ECO:0000256" key="1">
    <source>
        <dbReference type="SAM" id="MobiDB-lite"/>
    </source>
</evidence>
<feature type="compositionally biased region" description="Basic and acidic residues" evidence="1">
    <location>
        <begin position="31"/>
        <end position="52"/>
    </location>
</feature>
<evidence type="ECO:0000313" key="2">
    <source>
        <dbReference type="EMBL" id="ORY97400.1"/>
    </source>
</evidence>
<proteinExistence type="predicted"/>
<feature type="compositionally biased region" description="Polar residues" evidence="1">
    <location>
        <begin position="57"/>
        <end position="76"/>
    </location>
</feature>
<feature type="compositionally biased region" description="Basic and acidic residues" evidence="1">
    <location>
        <begin position="82"/>
        <end position="93"/>
    </location>
</feature>
<feature type="compositionally biased region" description="Basic residues" evidence="1">
    <location>
        <begin position="1"/>
        <end position="10"/>
    </location>
</feature>
<accession>A0A1X2HER0</accession>
<evidence type="ECO:0008006" key="4">
    <source>
        <dbReference type="Google" id="ProtNLM"/>
    </source>
</evidence>
<feature type="region of interest" description="Disordered" evidence="1">
    <location>
        <begin position="1"/>
        <end position="93"/>
    </location>
</feature>
<reference evidence="2 3" key="1">
    <citation type="submission" date="2016-07" db="EMBL/GenBank/DDBJ databases">
        <title>Pervasive Adenine N6-methylation of Active Genes in Fungi.</title>
        <authorList>
            <consortium name="DOE Joint Genome Institute"/>
            <person name="Mondo S.J."/>
            <person name="Dannebaum R.O."/>
            <person name="Kuo R.C."/>
            <person name="Labutti K."/>
            <person name="Haridas S."/>
            <person name="Kuo A."/>
            <person name="Salamov A."/>
            <person name="Ahrendt S.R."/>
            <person name="Lipzen A."/>
            <person name="Sullivan W."/>
            <person name="Andreopoulos W.B."/>
            <person name="Clum A."/>
            <person name="Lindquist E."/>
            <person name="Daum C."/>
            <person name="Ramamoorthy G.K."/>
            <person name="Gryganskyi A."/>
            <person name="Culley D."/>
            <person name="Magnuson J.K."/>
            <person name="James T.Y."/>
            <person name="O'Malley M.A."/>
            <person name="Stajich J.E."/>
            <person name="Spatafora J.W."/>
            <person name="Visel A."/>
            <person name="Grigoriev I.V."/>
        </authorList>
    </citation>
    <scope>NUCLEOTIDE SEQUENCE [LARGE SCALE GENOMIC DNA]</scope>
    <source>
        <strain evidence="2 3">NRRL 2496</strain>
    </source>
</reference>
<protein>
    <recommendedName>
        <fullName evidence="4">RNase H type-1 domain-containing protein</fullName>
    </recommendedName>
</protein>
<dbReference type="EMBL" id="MCGN01000004">
    <property type="protein sequence ID" value="ORY97400.1"/>
    <property type="molecule type" value="Genomic_DNA"/>
</dbReference>
<feature type="compositionally biased region" description="Low complexity" evidence="1">
    <location>
        <begin position="283"/>
        <end position="295"/>
    </location>
</feature>
<dbReference type="InParanoid" id="A0A1X2HER0"/>
<dbReference type="OrthoDB" id="2262503at2759"/>
<feature type="compositionally biased region" description="Basic and acidic residues" evidence="1">
    <location>
        <begin position="255"/>
        <end position="266"/>
    </location>
</feature>
<organism evidence="2 3">
    <name type="scientific">Syncephalastrum racemosum</name>
    <name type="common">Filamentous fungus</name>
    <dbReference type="NCBI Taxonomy" id="13706"/>
    <lineage>
        <taxon>Eukaryota</taxon>
        <taxon>Fungi</taxon>
        <taxon>Fungi incertae sedis</taxon>
        <taxon>Mucoromycota</taxon>
        <taxon>Mucoromycotina</taxon>
        <taxon>Mucoromycetes</taxon>
        <taxon>Mucorales</taxon>
        <taxon>Syncephalastraceae</taxon>
        <taxon>Syncephalastrum</taxon>
    </lineage>
</organism>
<gene>
    <name evidence="2" type="ORF">BCR43DRAFT_489709</name>
</gene>